<feature type="compositionally biased region" description="Basic and acidic residues" evidence="1">
    <location>
        <begin position="52"/>
        <end position="63"/>
    </location>
</feature>
<dbReference type="EMBL" id="FMZM01000013">
    <property type="protein sequence ID" value="SDD99434.1"/>
    <property type="molecule type" value="Genomic_DNA"/>
</dbReference>
<feature type="region of interest" description="Disordered" evidence="1">
    <location>
        <begin position="1"/>
        <end position="79"/>
    </location>
</feature>
<feature type="compositionally biased region" description="Low complexity" evidence="1">
    <location>
        <begin position="31"/>
        <end position="46"/>
    </location>
</feature>
<dbReference type="STRING" id="1045774.SAMN05421872_11364"/>
<name>A0A1G6Z9L0_9ACTN</name>
<reference evidence="2 3" key="1">
    <citation type="submission" date="2016-10" db="EMBL/GenBank/DDBJ databases">
        <authorList>
            <person name="de Groot N.N."/>
        </authorList>
    </citation>
    <scope>NUCLEOTIDE SEQUENCE [LARGE SCALE GENOMIC DNA]</scope>
    <source>
        <strain evidence="2 3">CGMCC 4.6858</strain>
    </source>
</reference>
<protein>
    <submittedName>
        <fullName evidence="2">Uncharacterized protein</fullName>
    </submittedName>
</protein>
<accession>A0A1G6Z9L0</accession>
<gene>
    <name evidence="2" type="ORF">SAMN05421872_11364</name>
</gene>
<organism evidence="2 3">
    <name type="scientific">Nocardioides lianchengensis</name>
    <dbReference type="NCBI Taxonomy" id="1045774"/>
    <lineage>
        <taxon>Bacteria</taxon>
        <taxon>Bacillati</taxon>
        <taxon>Actinomycetota</taxon>
        <taxon>Actinomycetes</taxon>
        <taxon>Propionibacteriales</taxon>
        <taxon>Nocardioidaceae</taxon>
        <taxon>Nocardioides</taxon>
    </lineage>
</organism>
<sequence length="79" mass="8212">MNQKQHDDLDAPTPPGGPQRTDAPDGHDTPGEAATAPAPSTPAAGTDVPEPSGDRPEQDAAERDEQEENAETSLDQPSQ</sequence>
<evidence type="ECO:0000256" key="1">
    <source>
        <dbReference type="SAM" id="MobiDB-lite"/>
    </source>
</evidence>
<dbReference type="RefSeq" id="WP_090860274.1">
    <property type="nucleotide sequence ID" value="NZ_FMZM01000013.1"/>
</dbReference>
<dbReference type="Proteomes" id="UP000199034">
    <property type="component" value="Unassembled WGS sequence"/>
</dbReference>
<proteinExistence type="predicted"/>
<dbReference type="AlphaFoldDB" id="A0A1G6Z9L0"/>
<keyword evidence="3" id="KW-1185">Reference proteome</keyword>
<evidence type="ECO:0000313" key="3">
    <source>
        <dbReference type="Proteomes" id="UP000199034"/>
    </source>
</evidence>
<evidence type="ECO:0000313" key="2">
    <source>
        <dbReference type="EMBL" id="SDD99434.1"/>
    </source>
</evidence>